<dbReference type="SUPFAM" id="SSF55961">
    <property type="entry name" value="Bet v1-like"/>
    <property type="match status" value="1"/>
</dbReference>
<dbReference type="EMBL" id="CP136051">
    <property type="protein sequence ID" value="WOK09396.1"/>
    <property type="molecule type" value="Genomic_DNA"/>
</dbReference>
<dbReference type="InterPro" id="IPR028347">
    <property type="entry name" value="START_dom_prot"/>
</dbReference>
<dbReference type="PIRSF" id="PIRSF039033">
    <property type="entry name" value="START_dom"/>
    <property type="match status" value="1"/>
</dbReference>
<dbReference type="PROSITE" id="PS50848">
    <property type="entry name" value="START"/>
    <property type="match status" value="1"/>
</dbReference>
<accession>A0ABZ0J0E1</accession>
<evidence type="ECO:0000313" key="2">
    <source>
        <dbReference type="EMBL" id="WOK09396.1"/>
    </source>
</evidence>
<proteinExistence type="predicted"/>
<keyword evidence="3" id="KW-1185">Reference proteome</keyword>
<dbReference type="Gene3D" id="3.30.530.20">
    <property type="match status" value="1"/>
</dbReference>
<reference evidence="2 3" key="1">
    <citation type="journal article" date="2023" name="Microbiol. Resour. Announc.">
        <title>Complete Genome Sequence of Imperialibacter roseus strain P4T.</title>
        <authorList>
            <person name="Tizabi D.R."/>
            <person name="Bachvaroff T."/>
            <person name="Hill R.T."/>
        </authorList>
    </citation>
    <scope>NUCLEOTIDE SEQUENCE [LARGE SCALE GENOMIC DNA]</scope>
    <source>
        <strain evidence="2 3">P4T</strain>
    </source>
</reference>
<organism evidence="2 3">
    <name type="scientific">Imperialibacter roseus</name>
    <dbReference type="NCBI Taxonomy" id="1324217"/>
    <lineage>
        <taxon>Bacteria</taxon>
        <taxon>Pseudomonadati</taxon>
        <taxon>Bacteroidota</taxon>
        <taxon>Cytophagia</taxon>
        <taxon>Cytophagales</taxon>
        <taxon>Flammeovirgaceae</taxon>
        <taxon>Imperialibacter</taxon>
    </lineage>
</organism>
<name>A0ABZ0J0E1_9BACT</name>
<gene>
    <name evidence="2" type="ORF">RT717_12175</name>
</gene>
<dbReference type="PANTHER" id="PTHR19308">
    <property type="entry name" value="PHOSPHATIDYLCHOLINE TRANSFER PROTEIN"/>
    <property type="match status" value="1"/>
</dbReference>
<feature type="domain" description="START" evidence="1">
    <location>
        <begin position="36"/>
        <end position="220"/>
    </location>
</feature>
<evidence type="ECO:0000313" key="3">
    <source>
        <dbReference type="Proteomes" id="UP001302349"/>
    </source>
</evidence>
<dbReference type="InterPro" id="IPR051213">
    <property type="entry name" value="START_lipid_transfer"/>
</dbReference>
<dbReference type="PANTHER" id="PTHR19308:SF14">
    <property type="entry name" value="START DOMAIN-CONTAINING PROTEIN"/>
    <property type="match status" value="1"/>
</dbReference>
<dbReference type="InterPro" id="IPR002913">
    <property type="entry name" value="START_lipid-bd_dom"/>
</dbReference>
<dbReference type="Proteomes" id="UP001302349">
    <property type="component" value="Chromosome"/>
</dbReference>
<dbReference type="Pfam" id="PF01852">
    <property type="entry name" value="START"/>
    <property type="match status" value="1"/>
</dbReference>
<sequence length="223" mass="25619">MTKEFSSFPRMLLRIYQVIATLFAISVLPLSAQKVEKASWELVSAEKDLNIYTRTSEGSPIKEIQITTTIESTMQRVTDLLSDVPNYKLWVYKCNEAKRIKTTSSNDFHYYVETALPYPFSNRDLSVHSVQWWNRETGAYHSRSVAAANAVPQKKGIVRITEFESKWEIRPRNDGRVDIVYTARANPGGEIPVWLVNLFITKGPLETMQKFTELARVFESSED</sequence>
<protein>
    <submittedName>
        <fullName evidence="2">START domain-containing protein</fullName>
    </submittedName>
</protein>
<dbReference type="RefSeq" id="WP_317492015.1">
    <property type="nucleotide sequence ID" value="NZ_CP136051.1"/>
</dbReference>
<evidence type="ECO:0000259" key="1">
    <source>
        <dbReference type="PROSITE" id="PS50848"/>
    </source>
</evidence>
<dbReference type="InterPro" id="IPR023393">
    <property type="entry name" value="START-like_dom_sf"/>
</dbReference>